<evidence type="ECO:0000313" key="6">
    <source>
        <dbReference type="WBParaSite" id="Pan_g16611.t1"/>
    </source>
</evidence>
<feature type="domain" description="Peptidase C1A papain C-terminal" evidence="3">
    <location>
        <begin position="196"/>
        <end position="406"/>
    </location>
</feature>
<dbReference type="GO" id="GO:0008234">
    <property type="term" value="F:cysteine-type peptidase activity"/>
    <property type="evidence" value="ECO:0007669"/>
    <property type="project" value="InterPro"/>
</dbReference>
<proteinExistence type="inferred from homology"/>
<dbReference type="Pfam" id="PF08246">
    <property type="entry name" value="Inhibitor_I29"/>
    <property type="match status" value="1"/>
</dbReference>
<keyword evidence="2" id="KW-0812">Transmembrane</keyword>
<name>A0A7E4V5T9_PANRE</name>
<dbReference type="SMART" id="SM00848">
    <property type="entry name" value="Inhibitor_I29"/>
    <property type="match status" value="1"/>
</dbReference>
<keyword evidence="5" id="KW-1185">Reference proteome</keyword>
<protein>
    <submittedName>
        <fullName evidence="6">Pept_C1 domain-containing protein</fullName>
    </submittedName>
</protein>
<accession>A0A7E4V5T9</accession>
<dbReference type="WBParaSite" id="Pan_g16611.t1">
    <property type="protein sequence ID" value="Pan_g16611.t1"/>
    <property type="gene ID" value="Pan_g16611"/>
</dbReference>
<dbReference type="SUPFAM" id="SSF54001">
    <property type="entry name" value="Cysteine proteinases"/>
    <property type="match status" value="1"/>
</dbReference>
<organism evidence="5 6">
    <name type="scientific">Panagrellus redivivus</name>
    <name type="common">Microworm</name>
    <dbReference type="NCBI Taxonomy" id="6233"/>
    <lineage>
        <taxon>Eukaryota</taxon>
        <taxon>Metazoa</taxon>
        <taxon>Ecdysozoa</taxon>
        <taxon>Nematoda</taxon>
        <taxon>Chromadorea</taxon>
        <taxon>Rhabditida</taxon>
        <taxon>Tylenchina</taxon>
        <taxon>Panagrolaimomorpha</taxon>
        <taxon>Panagrolaimoidea</taxon>
        <taxon>Panagrolaimidae</taxon>
        <taxon>Panagrellus</taxon>
    </lineage>
</organism>
<feature type="transmembrane region" description="Helical" evidence="2">
    <location>
        <begin position="34"/>
        <end position="53"/>
    </location>
</feature>
<dbReference type="FunFam" id="3.90.70.10:FF:000103">
    <property type="entry name" value="Hypothetical LOC496748"/>
    <property type="match status" value="1"/>
</dbReference>
<sequence>MKVWLAPSPSNKHVLLENGETAVQQSRQTRFSDFTYVLLQGSLIIVGSFLLFVGTHCLANQFFDNFDDSHKFFQQIMGFKRGETKQLQGMLLEEDRDVDDAEFDQFETLMKKHDITYTSQDELIHRYQIFSDNLKRIERAKKASKNTLFDVNRFTFMSDAELRTFTMPHHYYMEMVSMLAARTQHIKQPAAPSPKHPASVDWRTKGVVSRVKDQGKCSSSWAFAVTASIESMFAIRGHGLEERSEQDLIDCSANFGCNGGNPKISFDYIKANGQTLEKSYPYAQKRQSCRKNKDHKVKISGYKFFPYNESLVADYVASNGPVVVGVALTRNMFSYKGGVFNPSQNDCLKHHLGFHFLTIVGYGTEKGVDYWLLKNSWGPKAGDKGYIKMKRGVNSCGIGNWAMAPIL</sequence>
<evidence type="ECO:0000256" key="1">
    <source>
        <dbReference type="ARBA" id="ARBA00008455"/>
    </source>
</evidence>
<keyword evidence="2" id="KW-0472">Membrane</keyword>
<dbReference type="InterPro" id="IPR038765">
    <property type="entry name" value="Papain-like_cys_pep_sf"/>
</dbReference>
<dbReference type="InterPro" id="IPR013128">
    <property type="entry name" value="Peptidase_C1A"/>
</dbReference>
<comment type="similarity">
    <text evidence="1">Belongs to the peptidase C1 family.</text>
</comment>
<dbReference type="InterPro" id="IPR013201">
    <property type="entry name" value="Prot_inhib_I29"/>
</dbReference>
<evidence type="ECO:0000313" key="5">
    <source>
        <dbReference type="Proteomes" id="UP000492821"/>
    </source>
</evidence>
<dbReference type="PRINTS" id="PR00705">
    <property type="entry name" value="PAPAIN"/>
</dbReference>
<dbReference type="SMART" id="SM00645">
    <property type="entry name" value="Pept_C1"/>
    <property type="match status" value="1"/>
</dbReference>
<evidence type="ECO:0000256" key="2">
    <source>
        <dbReference type="SAM" id="Phobius"/>
    </source>
</evidence>
<dbReference type="Pfam" id="PF00112">
    <property type="entry name" value="Peptidase_C1"/>
    <property type="match status" value="1"/>
</dbReference>
<dbReference type="PANTHER" id="PTHR12411">
    <property type="entry name" value="CYSTEINE PROTEASE FAMILY C1-RELATED"/>
    <property type="match status" value="1"/>
</dbReference>
<dbReference type="Proteomes" id="UP000492821">
    <property type="component" value="Unassembled WGS sequence"/>
</dbReference>
<feature type="domain" description="Cathepsin propeptide inhibitor" evidence="4">
    <location>
        <begin position="106"/>
        <end position="162"/>
    </location>
</feature>
<evidence type="ECO:0000259" key="3">
    <source>
        <dbReference type="SMART" id="SM00645"/>
    </source>
</evidence>
<dbReference type="CDD" id="cd02248">
    <property type="entry name" value="Peptidase_C1A"/>
    <property type="match status" value="1"/>
</dbReference>
<dbReference type="Gene3D" id="3.90.70.10">
    <property type="entry name" value="Cysteine proteinases"/>
    <property type="match status" value="1"/>
</dbReference>
<dbReference type="AlphaFoldDB" id="A0A7E4V5T9"/>
<dbReference type="InterPro" id="IPR039417">
    <property type="entry name" value="Peptidase_C1A_papain-like"/>
</dbReference>
<dbReference type="GO" id="GO:0006508">
    <property type="term" value="P:proteolysis"/>
    <property type="evidence" value="ECO:0007669"/>
    <property type="project" value="InterPro"/>
</dbReference>
<evidence type="ECO:0000259" key="4">
    <source>
        <dbReference type="SMART" id="SM00848"/>
    </source>
</evidence>
<reference evidence="5" key="1">
    <citation type="journal article" date="2013" name="Genetics">
        <title>The draft genome and transcriptome of Panagrellus redivivus are shaped by the harsh demands of a free-living lifestyle.</title>
        <authorList>
            <person name="Srinivasan J."/>
            <person name="Dillman A.R."/>
            <person name="Macchietto M.G."/>
            <person name="Heikkinen L."/>
            <person name="Lakso M."/>
            <person name="Fracchia K.M."/>
            <person name="Antoshechkin I."/>
            <person name="Mortazavi A."/>
            <person name="Wong G."/>
            <person name="Sternberg P.W."/>
        </authorList>
    </citation>
    <scope>NUCLEOTIDE SEQUENCE [LARGE SCALE GENOMIC DNA]</scope>
    <source>
        <strain evidence="5">MT8872</strain>
    </source>
</reference>
<dbReference type="InterPro" id="IPR000668">
    <property type="entry name" value="Peptidase_C1A_C"/>
</dbReference>
<reference evidence="6" key="2">
    <citation type="submission" date="2020-10" db="UniProtKB">
        <authorList>
            <consortium name="WormBaseParasite"/>
        </authorList>
    </citation>
    <scope>IDENTIFICATION</scope>
</reference>
<keyword evidence="2" id="KW-1133">Transmembrane helix</keyword>